<reference evidence="2 3" key="1">
    <citation type="journal article" date="2021" name="Elife">
        <title>Chloroplast acquisition without the gene transfer in kleptoplastic sea slugs, Plakobranchus ocellatus.</title>
        <authorList>
            <person name="Maeda T."/>
            <person name="Takahashi S."/>
            <person name="Yoshida T."/>
            <person name="Shimamura S."/>
            <person name="Takaki Y."/>
            <person name="Nagai Y."/>
            <person name="Toyoda A."/>
            <person name="Suzuki Y."/>
            <person name="Arimoto A."/>
            <person name="Ishii H."/>
            <person name="Satoh N."/>
            <person name="Nishiyama T."/>
            <person name="Hasebe M."/>
            <person name="Maruyama T."/>
            <person name="Minagawa J."/>
            <person name="Obokata J."/>
            <person name="Shigenobu S."/>
        </authorList>
    </citation>
    <scope>NUCLEOTIDE SEQUENCE [LARGE SCALE GENOMIC DNA]</scope>
</reference>
<keyword evidence="3" id="KW-1185">Reference proteome</keyword>
<dbReference type="AlphaFoldDB" id="A0AAV4CTK1"/>
<feature type="compositionally biased region" description="Polar residues" evidence="1">
    <location>
        <begin position="174"/>
        <end position="185"/>
    </location>
</feature>
<accession>A0AAV4CTK1</accession>
<name>A0AAV4CTK1_9GAST</name>
<comment type="caution">
    <text evidence="2">The sequence shown here is derived from an EMBL/GenBank/DDBJ whole genome shotgun (WGS) entry which is preliminary data.</text>
</comment>
<dbReference type="Proteomes" id="UP000735302">
    <property type="component" value="Unassembled WGS sequence"/>
</dbReference>
<protein>
    <submittedName>
        <fullName evidence="2">Uncharacterized protein</fullName>
    </submittedName>
</protein>
<gene>
    <name evidence="2" type="ORF">PoB_006173600</name>
</gene>
<evidence type="ECO:0000256" key="1">
    <source>
        <dbReference type="SAM" id="MobiDB-lite"/>
    </source>
</evidence>
<sequence length="185" mass="20515">MPRHKQCGTTGSNQYRAPGSKIRRNFRGRHVKVGVTSASPRTRDRLAKLKGVPPSMCINNGCAAKAFLLCTKLDQTPPPDPLLFPLEDRRASKSSPLRPAYESLVQIDQVRLATLLPSSPSPYRPRYLYDPEAYQCGKCRTGPARGGGFRTRSTPAASPRYLRPPSPCYLEAPKQQQKSPQRAPK</sequence>
<dbReference type="EMBL" id="BLXT01006999">
    <property type="protein sequence ID" value="GFO35231.1"/>
    <property type="molecule type" value="Genomic_DNA"/>
</dbReference>
<organism evidence="2 3">
    <name type="scientific">Plakobranchus ocellatus</name>
    <dbReference type="NCBI Taxonomy" id="259542"/>
    <lineage>
        <taxon>Eukaryota</taxon>
        <taxon>Metazoa</taxon>
        <taxon>Spiralia</taxon>
        <taxon>Lophotrochozoa</taxon>
        <taxon>Mollusca</taxon>
        <taxon>Gastropoda</taxon>
        <taxon>Heterobranchia</taxon>
        <taxon>Euthyneura</taxon>
        <taxon>Panpulmonata</taxon>
        <taxon>Sacoglossa</taxon>
        <taxon>Placobranchoidea</taxon>
        <taxon>Plakobranchidae</taxon>
        <taxon>Plakobranchus</taxon>
    </lineage>
</organism>
<feature type="region of interest" description="Disordered" evidence="1">
    <location>
        <begin position="139"/>
        <end position="185"/>
    </location>
</feature>
<proteinExistence type="predicted"/>
<evidence type="ECO:0000313" key="3">
    <source>
        <dbReference type="Proteomes" id="UP000735302"/>
    </source>
</evidence>
<evidence type="ECO:0000313" key="2">
    <source>
        <dbReference type="EMBL" id="GFO35231.1"/>
    </source>
</evidence>